<dbReference type="AlphaFoldDB" id="A0A1E3R1A6"/>
<protein>
    <submittedName>
        <fullName evidence="1">Uncharacterized protein</fullName>
    </submittedName>
</protein>
<dbReference type="GeneID" id="30145628"/>
<evidence type="ECO:0000313" key="1">
    <source>
        <dbReference type="EMBL" id="ODQ83177.1"/>
    </source>
</evidence>
<proteinExistence type="predicted"/>
<name>A0A1E3R1A6_9ASCO</name>
<organism evidence="1 2">
    <name type="scientific">Babjeviella inositovora NRRL Y-12698</name>
    <dbReference type="NCBI Taxonomy" id="984486"/>
    <lineage>
        <taxon>Eukaryota</taxon>
        <taxon>Fungi</taxon>
        <taxon>Dikarya</taxon>
        <taxon>Ascomycota</taxon>
        <taxon>Saccharomycotina</taxon>
        <taxon>Pichiomycetes</taxon>
        <taxon>Serinales incertae sedis</taxon>
        <taxon>Babjeviella</taxon>
    </lineage>
</organism>
<accession>A0A1E3R1A6</accession>
<evidence type="ECO:0000313" key="2">
    <source>
        <dbReference type="Proteomes" id="UP000094336"/>
    </source>
</evidence>
<dbReference type="RefSeq" id="XP_018988505.1">
    <property type="nucleotide sequence ID" value="XM_019127775.1"/>
</dbReference>
<dbReference type="EMBL" id="KV454426">
    <property type="protein sequence ID" value="ODQ83177.1"/>
    <property type="molecule type" value="Genomic_DNA"/>
</dbReference>
<dbReference type="Proteomes" id="UP000094336">
    <property type="component" value="Unassembled WGS sequence"/>
</dbReference>
<keyword evidence="2" id="KW-1185">Reference proteome</keyword>
<sequence>MARQRDNAIEDVLFILVCYSGTVTQTHTLMKRHLGQWFSNITKLGKGSTQN</sequence>
<gene>
    <name evidence="1" type="ORF">BABINDRAFT_159618</name>
</gene>
<reference evidence="2" key="1">
    <citation type="submission" date="2016-05" db="EMBL/GenBank/DDBJ databases">
        <title>Comparative genomics of biotechnologically important yeasts.</title>
        <authorList>
            <consortium name="DOE Joint Genome Institute"/>
            <person name="Riley R."/>
            <person name="Haridas S."/>
            <person name="Wolfe K.H."/>
            <person name="Lopes M.R."/>
            <person name="Hittinger C.T."/>
            <person name="Goker M."/>
            <person name="Salamov A."/>
            <person name="Wisecaver J."/>
            <person name="Long T.M."/>
            <person name="Aerts A.L."/>
            <person name="Barry K."/>
            <person name="Choi C."/>
            <person name="Clum A."/>
            <person name="Coughlan A.Y."/>
            <person name="Deshpande S."/>
            <person name="Douglass A.P."/>
            <person name="Hanson S.J."/>
            <person name="Klenk H.-P."/>
            <person name="Labutti K."/>
            <person name="Lapidus A."/>
            <person name="Lindquist E."/>
            <person name="Lipzen A."/>
            <person name="Meier-Kolthoff J.P."/>
            <person name="Ohm R.A."/>
            <person name="Otillar R.P."/>
            <person name="Pangilinan J."/>
            <person name="Peng Y."/>
            <person name="Rokas A."/>
            <person name="Rosa C.A."/>
            <person name="Scheuner C."/>
            <person name="Sibirny A.A."/>
            <person name="Slot J.C."/>
            <person name="Stielow J.B."/>
            <person name="Sun H."/>
            <person name="Kurtzman C.P."/>
            <person name="Blackwell M."/>
            <person name="Grigoriev I.V."/>
            <person name="Jeffries T.W."/>
        </authorList>
    </citation>
    <scope>NUCLEOTIDE SEQUENCE [LARGE SCALE GENOMIC DNA]</scope>
    <source>
        <strain evidence="2">NRRL Y-12698</strain>
    </source>
</reference>